<organism evidence="2 3">
    <name type="scientific">Thelephora terrestris</name>
    <dbReference type="NCBI Taxonomy" id="56493"/>
    <lineage>
        <taxon>Eukaryota</taxon>
        <taxon>Fungi</taxon>
        <taxon>Dikarya</taxon>
        <taxon>Basidiomycota</taxon>
        <taxon>Agaricomycotina</taxon>
        <taxon>Agaricomycetes</taxon>
        <taxon>Thelephorales</taxon>
        <taxon>Thelephoraceae</taxon>
        <taxon>Thelephora</taxon>
    </lineage>
</organism>
<dbReference type="Proteomes" id="UP000736335">
    <property type="component" value="Unassembled WGS sequence"/>
</dbReference>
<evidence type="ECO:0000313" key="2">
    <source>
        <dbReference type="EMBL" id="KAF9792830.1"/>
    </source>
</evidence>
<gene>
    <name evidence="2" type="ORF">BJ322DRAFT_1103292</name>
</gene>
<sequence length="374" mass="41766">MDLSLDWTPTKGPNGLAPFEAFRLVENDDETPSRGSGWLKTDVRELVAHSPASEDLIWKSVLAIWRLKSMEGRLKEEEKELAEPWAEHMSAWLTRHEDLCHAFHLEPLQIITECAKDCVAAGHIPNRMVAHSRDPEIIPFPCATKSDENGWSPRSSWHERKVEKTNEEQTPFPPQVDEGNSTGLALNRPGSSKRKKGLRKGQSTKRLEGTYADSKLQIFAGAERMEEEKGELGRMGESLLTRVGKVKGPLPTRWEREEESLASGTPLASTSSAPNVGSVSTMASATLFYSDLARFGAGPSPREMSLPDLELRYRDIANALQREREDAEELFTMAVDRRRTATKILAALNEAIVQHGGRAIHLTWAFDEETDDAQ</sequence>
<dbReference type="EMBL" id="WIUZ02000001">
    <property type="protein sequence ID" value="KAF9792830.1"/>
    <property type="molecule type" value="Genomic_DNA"/>
</dbReference>
<reference evidence="2" key="2">
    <citation type="submission" date="2020-11" db="EMBL/GenBank/DDBJ databases">
        <authorList>
            <consortium name="DOE Joint Genome Institute"/>
            <person name="Kuo A."/>
            <person name="Miyauchi S."/>
            <person name="Kiss E."/>
            <person name="Drula E."/>
            <person name="Kohler A."/>
            <person name="Sanchez-Garcia M."/>
            <person name="Andreopoulos B."/>
            <person name="Barry K.W."/>
            <person name="Bonito G."/>
            <person name="Buee M."/>
            <person name="Carver A."/>
            <person name="Chen C."/>
            <person name="Cichocki N."/>
            <person name="Clum A."/>
            <person name="Culley D."/>
            <person name="Crous P.W."/>
            <person name="Fauchery L."/>
            <person name="Girlanda M."/>
            <person name="Hayes R."/>
            <person name="Keri Z."/>
            <person name="Labutti K."/>
            <person name="Lipzen A."/>
            <person name="Lombard V."/>
            <person name="Magnuson J."/>
            <person name="Maillard F."/>
            <person name="Morin E."/>
            <person name="Murat C."/>
            <person name="Nolan M."/>
            <person name="Ohm R."/>
            <person name="Pangilinan J."/>
            <person name="Pereira M."/>
            <person name="Perotto S."/>
            <person name="Peter M."/>
            <person name="Riley R."/>
            <person name="Sitrit Y."/>
            <person name="Stielow B."/>
            <person name="Szollosi G."/>
            <person name="Zifcakova L."/>
            <person name="Stursova M."/>
            <person name="Spatafora J.W."/>
            <person name="Tedersoo L."/>
            <person name="Vaario L.-M."/>
            <person name="Yamada A."/>
            <person name="Yan M."/>
            <person name="Wang P."/>
            <person name="Xu J."/>
            <person name="Bruns T."/>
            <person name="Baldrian P."/>
            <person name="Vilgalys R."/>
            <person name="Henrissat B."/>
            <person name="Grigoriev I.V."/>
            <person name="Hibbett D."/>
            <person name="Nagy L.G."/>
            <person name="Martin F.M."/>
        </authorList>
    </citation>
    <scope>NUCLEOTIDE SEQUENCE</scope>
    <source>
        <strain evidence="2">UH-Tt-Lm1</strain>
    </source>
</reference>
<feature type="compositionally biased region" description="Polar residues" evidence="1">
    <location>
        <begin position="262"/>
        <end position="276"/>
    </location>
</feature>
<feature type="compositionally biased region" description="Basic and acidic residues" evidence="1">
    <location>
        <begin position="156"/>
        <end position="167"/>
    </location>
</feature>
<evidence type="ECO:0000256" key="1">
    <source>
        <dbReference type="SAM" id="MobiDB-lite"/>
    </source>
</evidence>
<feature type="compositionally biased region" description="Basic residues" evidence="1">
    <location>
        <begin position="191"/>
        <end position="203"/>
    </location>
</feature>
<protein>
    <submittedName>
        <fullName evidence="2">Uncharacterized protein</fullName>
    </submittedName>
</protein>
<feature type="region of interest" description="Disordered" evidence="1">
    <location>
        <begin position="251"/>
        <end position="276"/>
    </location>
</feature>
<feature type="region of interest" description="Disordered" evidence="1">
    <location>
        <begin position="148"/>
        <end position="209"/>
    </location>
</feature>
<name>A0A9P6HQZ2_9AGAM</name>
<comment type="caution">
    <text evidence="2">The sequence shown here is derived from an EMBL/GenBank/DDBJ whole genome shotgun (WGS) entry which is preliminary data.</text>
</comment>
<dbReference type="AlphaFoldDB" id="A0A9P6HQZ2"/>
<keyword evidence="3" id="KW-1185">Reference proteome</keyword>
<accession>A0A9P6HQZ2</accession>
<evidence type="ECO:0000313" key="3">
    <source>
        <dbReference type="Proteomes" id="UP000736335"/>
    </source>
</evidence>
<reference evidence="2" key="1">
    <citation type="journal article" date="2020" name="Nat. Commun.">
        <title>Large-scale genome sequencing of mycorrhizal fungi provides insights into the early evolution of symbiotic traits.</title>
        <authorList>
            <person name="Miyauchi S."/>
            <person name="Kiss E."/>
            <person name="Kuo A."/>
            <person name="Drula E."/>
            <person name="Kohler A."/>
            <person name="Sanchez-Garcia M."/>
            <person name="Morin E."/>
            <person name="Andreopoulos B."/>
            <person name="Barry K.W."/>
            <person name="Bonito G."/>
            <person name="Buee M."/>
            <person name="Carver A."/>
            <person name="Chen C."/>
            <person name="Cichocki N."/>
            <person name="Clum A."/>
            <person name="Culley D."/>
            <person name="Crous P.W."/>
            <person name="Fauchery L."/>
            <person name="Girlanda M."/>
            <person name="Hayes R.D."/>
            <person name="Keri Z."/>
            <person name="LaButti K."/>
            <person name="Lipzen A."/>
            <person name="Lombard V."/>
            <person name="Magnuson J."/>
            <person name="Maillard F."/>
            <person name="Murat C."/>
            <person name="Nolan M."/>
            <person name="Ohm R.A."/>
            <person name="Pangilinan J."/>
            <person name="Pereira M.F."/>
            <person name="Perotto S."/>
            <person name="Peter M."/>
            <person name="Pfister S."/>
            <person name="Riley R."/>
            <person name="Sitrit Y."/>
            <person name="Stielow J.B."/>
            <person name="Szollosi G."/>
            <person name="Zifcakova L."/>
            <person name="Stursova M."/>
            <person name="Spatafora J.W."/>
            <person name="Tedersoo L."/>
            <person name="Vaario L.M."/>
            <person name="Yamada A."/>
            <person name="Yan M."/>
            <person name="Wang P."/>
            <person name="Xu J."/>
            <person name="Bruns T."/>
            <person name="Baldrian P."/>
            <person name="Vilgalys R."/>
            <person name="Dunand C."/>
            <person name="Henrissat B."/>
            <person name="Grigoriev I.V."/>
            <person name="Hibbett D."/>
            <person name="Nagy L.G."/>
            <person name="Martin F.M."/>
        </authorList>
    </citation>
    <scope>NUCLEOTIDE SEQUENCE</scope>
    <source>
        <strain evidence="2">UH-Tt-Lm1</strain>
    </source>
</reference>
<proteinExistence type="predicted"/>